<accession>L0H134</accession>
<dbReference type="PATRIC" id="fig|765912.4.peg.3017"/>
<keyword evidence="3" id="KW-1185">Reference proteome</keyword>
<dbReference type="NCBIfam" id="TIGR03790">
    <property type="entry name" value="TIGR03790 family protein"/>
    <property type="match status" value="1"/>
</dbReference>
<evidence type="ECO:0000256" key="1">
    <source>
        <dbReference type="SAM" id="MobiDB-lite"/>
    </source>
</evidence>
<dbReference type="Proteomes" id="UP000010816">
    <property type="component" value="Chromosome"/>
</dbReference>
<sequence>MRPPTATASGRPTSVSHRLALAVILAATSTASDADAIGPQDRPRVQLPRQALAPTELAIVINDLDPDSARIGRYYAARRGIPPANQIHVRFAPGRPIMEPADFRALHAQVQAATPESAQAYALTWTQPYRVGCMSITTAFAAGYDEAYCATGCQPTRQNPYFASASTRPYDDLGIRPTMALAGTDFAQVRALIDRGIAADDTRPPGTGYLVETSDAARSVRARGYDNAIDQLGAAVRLVHVEADRIADKPDVLFYFTGLPWVADIETNRFRPGAVADHLTSTGGRLTGGMQMSSLRWLEAGATGSYGTVVEPCNLLAKFPDPAVLIGAYVSGATLIEAYWKSVRMPGQGIFIGEPLARPFGGYELWRHSGRWILRTYALQPGRYLLQGAETPMGPYGTVTGFVKPSFDPTWLLLPDEDARRAPYYRVVATSAAIADRHGFRTGEAPGHVPPSLDPLWPAAPTTPATKPW</sequence>
<feature type="region of interest" description="Disordered" evidence="1">
    <location>
        <begin position="443"/>
        <end position="469"/>
    </location>
</feature>
<dbReference type="eggNOG" id="COG0457">
    <property type="taxonomic scope" value="Bacteria"/>
</dbReference>
<organism evidence="2 3">
    <name type="scientific">Thioflavicoccus mobilis 8321</name>
    <dbReference type="NCBI Taxonomy" id="765912"/>
    <lineage>
        <taxon>Bacteria</taxon>
        <taxon>Pseudomonadati</taxon>
        <taxon>Pseudomonadota</taxon>
        <taxon>Gammaproteobacteria</taxon>
        <taxon>Chromatiales</taxon>
        <taxon>Chromatiaceae</taxon>
        <taxon>Thioflavicoccus</taxon>
    </lineage>
</organism>
<dbReference type="AlphaFoldDB" id="L0H134"/>
<gene>
    <name evidence="2" type="ORF">Thimo_3086</name>
</gene>
<evidence type="ECO:0000313" key="3">
    <source>
        <dbReference type="Proteomes" id="UP000010816"/>
    </source>
</evidence>
<dbReference type="InterPro" id="IPR022265">
    <property type="entry name" value="CHP03790"/>
</dbReference>
<dbReference type="EMBL" id="CP003051">
    <property type="protein sequence ID" value="AGA91772.1"/>
    <property type="molecule type" value="Genomic_DNA"/>
</dbReference>
<name>L0H134_9GAMM</name>
<proteinExistence type="predicted"/>
<dbReference type="STRING" id="765912.Thimo_3086"/>
<feature type="compositionally biased region" description="Low complexity" evidence="1">
    <location>
        <begin position="459"/>
        <end position="469"/>
    </location>
</feature>
<dbReference type="RefSeq" id="WP_015281900.1">
    <property type="nucleotide sequence ID" value="NC_019940.1"/>
</dbReference>
<dbReference type="KEGG" id="tmb:Thimo_3086"/>
<protein>
    <submittedName>
        <fullName evidence="2">TIGR03790 family protein</fullName>
    </submittedName>
</protein>
<dbReference type="HOGENOM" id="CLU_052036_0_0_6"/>
<reference evidence="2 3" key="1">
    <citation type="submission" date="2011-09" db="EMBL/GenBank/DDBJ databases">
        <title>Complete sequence of chromosome of Thioflavicoccus mobilis 8321.</title>
        <authorList>
            <consortium name="US DOE Joint Genome Institute"/>
            <person name="Lucas S."/>
            <person name="Han J."/>
            <person name="Lapidus A."/>
            <person name="Cheng J.-F."/>
            <person name="Goodwin L."/>
            <person name="Pitluck S."/>
            <person name="Peters L."/>
            <person name="Ovchinnikova G."/>
            <person name="Lu M."/>
            <person name="Detter J.C."/>
            <person name="Han C."/>
            <person name="Tapia R."/>
            <person name="Land M."/>
            <person name="Hauser L."/>
            <person name="Kyrpides N."/>
            <person name="Ivanova N."/>
            <person name="Pagani I."/>
            <person name="Vogl K."/>
            <person name="Liu Z."/>
            <person name="Imhoff J."/>
            <person name="Thiel V."/>
            <person name="Frigaard N.-U."/>
            <person name="Bryant D."/>
            <person name="Woyke T."/>
        </authorList>
    </citation>
    <scope>NUCLEOTIDE SEQUENCE [LARGE SCALE GENOMIC DNA]</scope>
    <source>
        <strain evidence="2 3">8321</strain>
    </source>
</reference>
<evidence type="ECO:0000313" key="2">
    <source>
        <dbReference type="EMBL" id="AGA91772.1"/>
    </source>
</evidence>